<organism evidence="1 2">
    <name type="scientific">Mycolicibacterium wolinskyi</name>
    <dbReference type="NCBI Taxonomy" id="59750"/>
    <lineage>
        <taxon>Bacteria</taxon>
        <taxon>Bacillati</taxon>
        <taxon>Actinomycetota</taxon>
        <taxon>Actinomycetes</taxon>
        <taxon>Mycobacteriales</taxon>
        <taxon>Mycobacteriaceae</taxon>
        <taxon>Mycolicibacterium</taxon>
    </lineage>
</organism>
<dbReference type="STRING" id="59750.AWC31_12720"/>
<dbReference type="Proteomes" id="UP000070612">
    <property type="component" value="Unassembled WGS sequence"/>
</dbReference>
<protein>
    <submittedName>
        <fullName evidence="1">Uncharacterized protein</fullName>
    </submittedName>
</protein>
<comment type="caution">
    <text evidence="1">The sequence shown here is derived from an EMBL/GenBank/DDBJ whole genome shotgun (WGS) entry which is preliminary data.</text>
</comment>
<evidence type="ECO:0000313" key="2">
    <source>
        <dbReference type="Proteomes" id="UP000070612"/>
    </source>
</evidence>
<keyword evidence="2" id="KW-1185">Reference proteome</keyword>
<dbReference type="AlphaFoldDB" id="A0A132PRC4"/>
<evidence type="ECO:0000313" key="1">
    <source>
        <dbReference type="EMBL" id="KWX24876.1"/>
    </source>
</evidence>
<gene>
    <name evidence="1" type="ORF">AFM11_05350</name>
</gene>
<dbReference type="PATRIC" id="fig|59750.3.peg.4259"/>
<dbReference type="EMBL" id="LGTW01000003">
    <property type="protein sequence ID" value="KWX24876.1"/>
    <property type="molecule type" value="Genomic_DNA"/>
</dbReference>
<proteinExistence type="predicted"/>
<accession>A0A132PRC4</accession>
<sequence>MTMRRYASSGSYYWKTPGEGAWLPREWAYTPDEFDSVSVLTTTERMSRWFMRTLLRADAFAERVARERLAMTAVRRHEQAHALSRAGSRTRNATVVTVHDSGIAVDARSSPTAQAIADAAVVTVGIEIDGDRRDAVTLLPRTVAIAPAQEFLVVDHPDDPIPLWVGR</sequence>
<reference evidence="1 2" key="1">
    <citation type="submission" date="2015-07" db="EMBL/GenBank/DDBJ databases">
        <title>A draft genome sequence of Mycobacterium wolinskyi.</title>
        <authorList>
            <person name="de Man T.J."/>
            <person name="Perry K.A."/>
            <person name="Coulliette A.D."/>
            <person name="Jensen B."/>
            <person name="Toney N.C."/>
            <person name="Limbago B.M."/>
            <person name="Noble-Wang J."/>
        </authorList>
    </citation>
    <scope>NUCLEOTIDE SEQUENCE [LARGE SCALE GENOMIC DNA]</scope>
    <source>
        <strain evidence="1 2">CDC_01</strain>
    </source>
</reference>
<name>A0A132PRC4_9MYCO</name>